<name>A0ABW0QE20_9BURK</name>
<dbReference type="RefSeq" id="WP_157090364.1">
    <property type="nucleotide sequence ID" value="NZ_JBHSMX010000063.1"/>
</dbReference>
<evidence type="ECO:0000313" key="1">
    <source>
        <dbReference type="EMBL" id="MFC5523154.1"/>
    </source>
</evidence>
<gene>
    <name evidence="1" type="ORF">ACFPP7_19885</name>
</gene>
<protein>
    <submittedName>
        <fullName evidence="1">Uncharacterized protein</fullName>
    </submittedName>
</protein>
<dbReference type="Proteomes" id="UP001596084">
    <property type="component" value="Unassembled WGS sequence"/>
</dbReference>
<evidence type="ECO:0000313" key="2">
    <source>
        <dbReference type="Proteomes" id="UP001596084"/>
    </source>
</evidence>
<dbReference type="EMBL" id="JBHSMX010000063">
    <property type="protein sequence ID" value="MFC5523154.1"/>
    <property type="molecule type" value="Genomic_DNA"/>
</dbReference>
<accession>A0ABW0QE20</accession>
<reference evidence="2" key="1">
    <citation type="journal article" date="2019" name="Int. J. Syst. Evol. Microbiol.">
        <title>The Global Catalogue of Microorganisms (GCM) 10K type strain sequencing project: providing services to taxonomists for standard genome sequencing and annotation.</title>
        <authorList>
            <consortium name="The Broad Institute Genomics Platform"/>
            <consortium name="The Broad Institute Genome Sequencing Center for Infectious Disease"/>
            <person name="Wu L."/>
            <person name="Ma J."/>
        </authorList>
    </citation>
    <scope>NUCLEOTIDE SEQUENCE [LARGE SCALE GENOMIC DNA]</scope>
    <source>
        <strain evidence="2">CGMCC 4.7277</strain>
    </source>
</reference>
<comment type="caution">
    <text evidence="1">The sequence shown here is derived from an EMBL/GenBank/DDBJ whole genome shotgun (WGS) entry which is preliminary data.</text>
</comment>
<organism evidence="1 2">
    <name type="scientific">Polaromonas jejuensis</name>
    <dbReference type="NCBI Taxonomy" id="457502"/>
    <lineage>
        <taxon>Bacteria</taxon>
        <taxon>Pseudomonadati</taxon>
        <taxon>Pseudomonadota</taxon>
        <taxon>Betaproteobacteria</taxon>
        <taxon>Burkholderiales</taxon>
        <taxon>Comamonadaceae</taxon>
        <taxon>Polaromonas</taxon>
    </lineage>
</organism>
<keyword evidence="2" id="KW-1185">Reference proteome</keyword>
<sequence>MSEMGHRACRRKAVGERCDPIEGYVKAVTSFRATAASARRALSADENRRTRKST</sequence>
<proteinExistence type="predicted"/>